<gene>
    <name evidence="1" type="ORF">EC844_11864</name>
</gene>
<reference evidence="1 2" key="1">
    <citation type="submission" date="2019-03" db="EMBL/GenBank/DDBJ databases">
        <title>Genomic analyses of the natural microbiome of Caenorhabditis elegans.</title>
        <authorList>
            <person name="Samuel B."/>
        </authorList>
    </citation>
    <scope>NUCLEOTIDE SEQUENCE [LARGE SCALE GENOMIC DNA]</scope>
    <source>
        <strain evidence="1 2">JUb89</strain>
    </source>
</reference>
<sequence length="92" mass="10572">MKKWKCPKCKKYKPIKHSDTKIGDIIFFYIDKIKGSKIEKILKRGDVIGIQNKIVSVNYSGGVYQCDILNTYPFRAPAQIVYNIFGTCCCDE</sequence>
<dbReference type="OrthoDB" id="6469262at2"/>
<protein>
    <submittedName>
        <fullName evidence="1">Uncharacterized protein</fullName>
    </submittedName>
</protein>
<organism evidence="1 2">
    <name type="scientific">Acinetobacter calcoaceticus</name>
    <dbReference type="NCBI Taxonomy" id="471"/>
    <lineage>
        <taxon>Bacteria</taxon>
        <taxon>Pseudomonadati</taxon>
        <taxon>Pseudomonadota</taxon>
        <taxon>Gammaproteobacteria</taxon>
        <taxon>Moraxellales</taxon>
        <taxon>Moraxellaceae</taxon>
        <taxon>Acinetobacter</taxon>
        <taxon>Acinetobacter calcoaceticus/baumannii complex</taxon>
    </lineage>
</organism>
<dbReference type="EMBL" id="SLVJ01000018">
    <property type="protein sequence ID" value="TCM64388.1"/>
    <property type="molecule type" value="Genomic_DNA"/>
</dbReference>
<evidence type="ECO:0000313" key="1">
    <source>
        <dbReference type="EMBL" id="TCM64388.1"/>
    </source>
</evidence>
<evidence type="ECO:0000313" key="2">
    <source>
        <dbReference type="Proteomes" id="UP000294963"/>
    </source>
</evidence>
<accession>A0A4V2R0F2</accession>
<proteinExistence type="predicted"/>
<name>A0A4V2R0F2_ACICA</name>
<comment type="caution">
    <text evidence="1">The sequence shown here is derived from an EMBL/GenBank/DDBJ whole genome shotgun (WGS) entry which is preliminary data.</text>
</comment>
<dbReference type="AlphaFoldDB" id="A0A4V2R0F2"/>
<dbReference type="Proteomes" id="UP000294963">
    <property type="component" value="Unassembled WGS sequence"/>
</dbReference>
<keyword evidence="2" id="KW-1185">Reference proteome</keyword>